<keyword evidence="1" id="KW-0378">Hydrolase</keyword>
<evidence type="ECO:0000313" key="1">
    <source>
        <dbReference type="EMBL" id="BAP34909.1"/>
    </source>
</evidence>
<proteinExistence type="predicted"/>
<name>A0A077KYI9_9CAUD</name>
<dbReference type="EMBL" id="AB983711">
    <property type="protein sequence ID" value="BAP34909.1"/>
    <property type="molecule type" value="Genomic_DNA"/>
</dbReference>
<dbReference type="GeneID" id="26644283"/>
<protein>
    <submittedName>
        <fullName evidence="1">Putative replicative DNA helicase</fullName>
    </submittedName>
</protein>
<dbReference type="GO" id="GO:0004386">
    <property type="term" value="F:helicase activity"/>
    <property type="evidence" value="ECO:0007669"/>
    <property type="project" value="UniProtKB-KW"/>
</dbReference>
<reference evidence="1 2" key="1">
    <citation type="submission" date="2014-08" db="EMBL/GenBank/DDBJ databases">
        <title>Isolation and characterization of bacteriophages infecting R. solanacearum from Thailand.</title>
        <authorList>
            <person name="Narulita E."/>
            <person name="Kawasaki T."/>
            <person name="Fujie M."/>
            <person name="Yamada T."/>
        </authorList>
    </citation>
    <scope>NUCLEOTIDE SEQUENCE [LARGE SCALE GENOMIC DNA]</scope>
</reference>
<dbReference type="Pfam" id="PF13481">
    <property type="entry name" value="AAA_25"/>
    <property type="match status" value="1"/>
</dbReference>
<dbReference type="RefSeq" id="YP_009218107.1">
    <property type="nucleotide sequence ID" value="NC_029007.1"/>
</dbReference>
<dbReference type="Proteomes" id="UP000203427">
    <property type="component" value="Segment"/>
</dbReference>
<evidence type="ECO:0000313" key="2">
    <source>
        <dbReference type="Proteomes" id="UP000203427"/>
    </source>
</evidence>
<dbReference type="InterPro" id="IPR027417">
    <property type="entry name" value="P-loop_NTPase"/>
</dbReference>
<dbReference type="Gene3D" id="3.40.50.300">
    <property type="entry name" value="P-loop containing nucleotide triphosphate hydrolases"/>
    <property type="match status" value="1"/>
</dbReference>
<keyword evidence="1" id="KW-0547">Nucleotide-binding</keyword>
<organism evidence="1 2">
    <name type="scientific">Ralstonia phage RSJ5</name>
    <dbReference type="NCBI Taxonomy" id="1538364"/>
    <lineage>
        <taxon>Viruses</taxon>
        <taxon>Duplodnaviria</taxon>
        <taxon>Heunggongvirae</taxon>
        <taxon>Uroviricota</taxon>
        <taxon>Caudoviricetes</taxon>
        <taxon>Autographivirales</taxon>
        <taxon>Autonotataviridae</taxon>
        <taxon>Risjevirus</taxon>
        <taxon>Risjevirus RSJ5</taxon>
    </lineage>
</organism>
<sequence length="395" mass="44810">MLNDYGYFFEEFPDATAIEYESFWTFFKLKHPTLKEEDRALYGSMLRNVIEVEADPALEDGLMGRLLAADYANRLASYIQKWQDGETEEDLYVGFRALMDNYESEITRKVKIPWVNADINDILNDAKNDRGFHFRLKCINRVMRPLIGGDFIVLAARPDKGKTTMIASELTYMAEQIDTVYPDEQRDILWFNNEGPGRRIVQRNYQAALNAKISDLIHLSQNGVIREEYIKACGGRDVIKVMDIHDFWSHEVEDIMRMHKPAIVVFDMVDNIKFGGAVNNGGQRTDQLLEAMYQWARLLGVKYDCAVIATSQVSADGDGLSFPTLPMLKDSKTGKQGAADAIIVMGSLNDPMYSGSRWIGMTKNKLQREGAPKSCDAEVIFDAERARLIDPPENA</sequence>
<dbReference type="KEGG" id="vg:26644283"/>
<dbReference type="OrthoDB" id="8207at10239"/>
<accession>A0A077KYI9</accession>
<keyword evidence="2" id="KW-1185">Reference proteome</keyword>
<dbReference type="SUPFAM" id="SSF52540">
    <property type="entry name" value="P-loop containing nucleoside triphosphate hydrolases"/>
    <property type="match status" value="1"/>
</dbReference>
<keyword evidence="1" id="KW-0067">ATP-binding</keyword>
<keyword evidence="1" id="KW-0347">Helicase</keyword>